<accession>H6RAF7</accession>
<keyword evidence="1" id="KW-1133">Transmembrane helix</keyword>
<dbReference type="RefSeq" id="WP_014352421.1">
    <property type="nucleotide sequence ID" value="NC_016887.1"/>
</dbReference>
<proteinExistence type="predicted"/>
<organism evidence="2 3">
    <name type="scientific">Nocardia cyriacigeorgica (strain GUH-2)</name>
    <dbReference type="NCBI Taxonomy" id="1127134"/>
    <lineage>
        <taxon>Bacteria</taxon>
        <taxon>Bacillati</taxon>
        <taxon>Actinomycetota</taxon>
        <taxon>Actinomycetes</taxon>
        <taxon>Mycobacteriales</taxon>
        <taxon>Nocardiaceae</taxon>
        <taxon>Nocardia</taxon>
    </lineage>
</organism>
<feature type="transmembrane region" description="Helical" evidence="1">
    <location>
        <begin position="155"/>
        <end position="176"/>
    </location>
</feature>
<name>H6RAF7_NOCCG</name>
<sequence>MANYPAERAEVTVPTQPRYDLETGFDMLRMSNSPHWRDLFSLELEQPLPDVCSVHGAPAVDRWSAVVVFRRTARGVEQESPGVSLREFASGLFRFGYHSPPVVGDLHGEWPVCRRCVRRTTALRWIARTLIALGLPLLPALFIALQLGTDRIHPAWVLAFFPGWFPVGVLIAMLIYQAAKQFIRFRPIDTPDSITIRAHPTFADAVAAQRS</sequence>
<reference evidence="2 3" key="1">
    <citation type="journal article" date="2012" name="J. Bacteriol.">
        <title>Genome sequence of the human- and animal-pathogenic strain Nocardia cyriacigeorgica GUH-2.</title>
        <authorList>
            <person name="Zoropogui A."/>
            <person name="Pujic P."/>
            <person name="Normand P."/>
            <person name="Barbe V."/>
            <person name="Beaman B."/>
            <person name="Beaman L."/>
            <person name="Boiron P."/>
            <person name="Colinon C."/>
            <person name="Deredjian A."/>
            <person name="Graindorge A."/>
            <person name="Mangenot S."/>
            <person name="Nazaret S."/>
            <person name="Neto M."/>
            <person name="Petit S."/>
            <person name="Roche D."/>
            <person name="Vallenet D."/>
            <person name="Rodriguez-Nava V."/>
            <person name="Richard Y."/>
            <person name="Cournoyer B."/>
            <person name="Blaha D."/>
        </authorList>
    </citation>
    <scope>NUCLEOTIDE SEQUENCE [LARGE SCALE GENOMIC DNA]</scope>
    <source>
        <strain evidence="2 3">GUH-2</strain>
    </source>
</reference>
<dbReference type="HOGENOM" id="CLU_1244252_0_0_11"/>
<protein>
    <submittedName>
        <fullName evidence="2">Uncharacterized protein</fullName>
    </submittedName>
</protein>
<evidence type="ECO:0000256" key="1">
    <source>
        <dbReference type="SAM" id="Phobius"/>
    </source>
</evidence>
<feature type="transmembrane region" description="Helical" evidence="1">
    <location>
        <begin position="125"/>
        <end position="149"/>
    </location>
</feature>
<dbReference type="OrthoDB" id="4545127at2"/>
<keyword evidence="3" id="KW-1185">Reference proteome</keyword>
<dbReference type="eggNOG" id="ENOG5031F2M">
    <property type="taxonomic scope" value="Bacteria"/>
</dbReference>
<keyword evidence="1" id="KW-0812">Transmembrane</keyword>
<dbReference type="KEGG" id="ncy:NOCYR_4210"/>
<evidence type="ECO:0000313" key="2">
    <source>
        <dbReference type="EMBL" id="CCF64969.1"/>
    </source>
</evidence>
<dbReference type="Proteomes" id="UP000008190">
    <property type="component" value="Chromosome"/>
</dbReference>
<gene>
    <name evidence="2" type="ordered locus">NOCYR_4210</name>
</gene>
<keyword evidence="1" id="KW-0472">Membrane</keyword>
<dbReference type="EMBL" id="FO082843">
    <property type="protein sequence ID" value="CCF64969.1"/>
    <property type="molecule type" value="Genomic_DNA"/>
</dbReference>
<evidence type="ECO:0000313" key="3">
    <source>
        <dbReference type="Proteomes" id="UP000008190"/>
    </source>
</evidence>
<dbReference type="AlphaFoldDB" id="H6RAF7"/>